<dbReference type="Pfam" id="PF04119">
    <property type="entry name" value="HSP9_HSP12"/>
    <property type="match status" value="1"/>
</dbReference>
<evidence type="ECO:0000313" key="2">
    <source>
        <dbReference type="EMBL" id="KJX99712.1"/>
    </source>
</evidence>
<name>A0A0F4GRP6_9PEZI</name>
<dbReference type="AlphaFoldDB" id="A0A0F4GRP6"/>
<evidence type="ECO:0000256" key="1">
    <source>
        <dbReference type="SAM" id="MobiDB-lite"/>
    </source>
</evidence>
<feature type="compositionally biased region" description="Polar residues" evidence="1">
    <location>
        <begin position="1"/>
        <end position="12"/>
    </location>
</feature>
<dbReference type="EMBL" id="LAFY01000345">
    <property type="protein sequence ID" value="KJX99712.1"/>
    <property type="molecule type" value="Genomic_DNA"/>
</dbReference>
<protein>
    <submittedName>
        <fullName evidence="2">Chaperone/heat shock protein Hsp12</fullName>
    </submittedName>
</protein>
<proteinExistence type="predicted"/>
<keyword evidence="2" id="KW-0346">Stress response</keyword>
<evidence type="ECO:0000313" key="3">
    <source>
        <dbReference type="Proteomes" id="UP000033647"/>
    </source>
</evidence>
<accession>A0A0F4GRP6</accession>
<keyword evidence="3" id="KW-1185">Reference proteome</keyword>
<organism evidence="2 3">
    <name type="scientific">Zymoseptoria brevis</name>
    <dbReference type="NCBI Taxonomy" id="1047168"/>
    <lineage>
        <taxon>Eukaryota</taxon>
        <taxon>Fungi</taxon>
        <taxon>Dikarya</taxon>
        <taxon>Ascomycota</taxon>
        <taxon>Pezizomycotina</taxon>
        <taxon>Dothideomycetes</taxon>
        <taxon>Dothideomycetidae</taxon>
        <taxon>Mycosphaerellales</taxon>
        <taxon>Mycosphaerellaceae</taxon>
        <taxon>Zymoseptoria</taxon>
    </lineage>
</organism>
<comment type="caution">
    <text evidence="2">The sequence shown here is derived from an EMBL/GenBank/DDBJ whole genome shotgun (WGS) entry which is preliminary data.</text>
</comment>
<dbReference type="STRING" id="1047168.A0A0F4GRP6"/>
<feature type="compositionally biased region" description="Polar residues" evidence="1">
    <location>
        <begin position="22"/>
        <end position="33"/>
    </location>
</feature>
<feature type="compositionally biased region" description="Polar residues" evidence="1">
    <location>
        <begin position="53"/>
        <end position="62"/>
    </location>
</feature>
<dbReference type="Gene3D" id="6.10.280.100">
    <property type="match status" value="1"/>
</dbReference>
<dbReference type="Proteomes" id="UP000033647">
    <property type="component" value="Unassembled WGS sequence"/>
</dbReference>
<feature type="region of interest" description="Disordered" evidence="1">
    <location>
        <begin position="1"/>
        <end position="88"/>
    </location>
</feature>
<dbReference type="PIRSF" id="PIRSF002590">
    <property type="entry name" value="HSP9/HSP12_fun"/>
    <property type="match status" value="1"/>
</dbReference>
<reference evidence="2 3" key="1">
    <citation type="submission" date="2015-03" db="EMBL/GenBank/DDBJ databases">
        <title>RNA-seq based gene annotation and comparative genomics of four Zymoseptoria species reveal species-specific pathogenicity related genes and transposable element activity.</title>
        <authorList>
            <person name="Grandaubert J."/>
            <person name="Bhattacharyya A."/>
            <person name="Stukenbrock E.H."/>
        </authorList>
    </citation>
    <scope>NUCLEOTIDE SEQUENCE [LARGE SCALE GENOMIC DNA]</scope>
    <source>
        <strain evidence="2 3">Zb18110</strain>
    </source>
</reference>
<gene>
    <name evidence="2" type="ORF">TI39_contig353g00027</name>
</gene>
<dbReference type="OrthoDB" id="2348401at2759"/>
<sequence length="88" mass="8924">MSDALRQSNTDKIGSAVKPDSQKGTLESATDSLKSAGDSIAGTVQPEGEKSTTQKASDTVSGSGKDAGKEGQSYLDSAKEAIGMGDKK</sequence>
<dbReference type="InterPro" id="IPR007250">
    <property type="entry name" value="HSP9_HSP12"/>
</dbReference>